<dbReference type="GeneID" id="6998020"/>
<accession>B6AK06</accession>
<proteinExistence type="predicted"/>
<name>B6AK06_CRYMR</name>
<dbReference type="STRING" id="441375.B6AK06"/>
<evidence type="ECO:0000313" key="2">
    <source>
        <dbReference type="EMBL" id="EEA08547.1"/>
    </source>
</evidence>
<dbReference type="SMART" id="SM00581">
    <property type="entry name" value="PSP"/>
    <property type="match status" value="1"/>
</dbReference>
<dbReference type="InterPro" id="IPR006568">
    <property type="entry name" value="PSP_pro-rich"/>
</dbReference>
<dbReference type="InterPro" id="IPR007180">
    <property type="entry name" value="DUF382"/>
</dbReference>
<dbReference type="PANTHER" id="PTHR12785">
    <property type="entry name" value="SPLICING FACTOR 3B"/>
    <property type="match status" value="1"/>
</dbReference>
<dbReference type="InterPro" id="IPR052584">
    <property type="entry name" value="U2_snRNP_Complex_Component"/>
</dbReference>
<dbReference type="OrthoDB" id="10260794at2759"/>
<organism evidence="2 3">
    <name type="scientific">Cryptosporidium muris (strain RN66)</name>
    <dbReference type="NCBI Taxonomy" id="441375"/>
    <lineage>
        <taxon>Eukaryota</taxon>
        <taxon>Sar</taxon>
        <taxon>Alveolata</taxon>
        <taxon>Apicomplexa</taxon>
        <taxon>Conoidasida</taxon>
        <taxon>Coccidia</taxon>
        <taxon>Eucoccidiorida</taxon>
        <taxon>Eimeriorina</taxon>
        <taxon>Cryptosporidiidae</taxon>
        <taxon>Cryptosporidium</taxon>
    </lineage>
</organism>
<protein>
    <submittedName>
        <fullName evidence="2">PSP family protein</fullName>
    </submittedName>
</protein>
<dbReference type="GO" id="GO:0005634">
    <property type="term" value="C:nucleus"/>
    <property type="evidence" value="ECO:0007669"/>
    <property type="project" value="InterPro"/>
</dbReference>
<evidence type="ECO:0000313" key="3">
    <source>
        <dbReference type="Proteomes" id="UP000001460"/>
    </source>
</evidence>
<dbReference type="Pfam" id="PF04037">
    <property type="entry name" value="DUF382"/>
    <property type="match status" value="1"/>
</dbReference>
<dbReference type="Proteomes" id="UP000001460">
    <property type="component" value="Unassembled WGS sequence"/>
</dbReference>
<dbReference type="AlphaFoldDB" id="B6AK06"/>
<dbReference type="Pfam" id="PF04046">
    <property type="entry name" value="PSP"/>
    <property type="match status" value="1"/>
</dbReference>
<evidence type="ECO:0000259" key="1">
    <source>
        <dbReference type="SMART" id="SM00581"/>
    </source>
</evidence>
<sequence>MNNHIIKSLYKSKPDTAKKILKRLKKKKYKLNKIKRNKNKSDIIENKNKYENEIDNLNNTEIEYIPLEVDNKLLELFGNVYQKLCGDVVNYNIQDIEDNDIINDINCNMQNNEILNEVASEDIKLDNKKKEKLTITELKYKTNHPEVVEIWDTTAHDPELLLAMKLSLGSVKIPQHWSSKRKYLQGKRGIERPPYKLPPYIESTKIAEIRSILLEADNKLSMKQKQRQKIRPKLHKMDIDYQVLYDAFFKYAKKPFLSLFGDLYYEGKEYEMRYKNIKPGNLSNKLKEALGMQPNWPPPWIVKMQKWGPPPSYPNLRVPGVNAPIPNGCEFGFRPGEWGKPPVDDNGIPLWGILPPEDEEIKQDDTHNIYWGELEEEYLETETLNNELESESINNIIDDESNIKDSSNITNLPSNLILTQTNQKNILSKSHINSKDELNDSKNLYYTLEKQSISIDNKGIFPSSHIYHYSTGYK</sequence>
<feature type="domain" description="PSP proline-rich" evidence="1">
    <location>
        <begin position="274"/>
        <end position="327"/>
    </location>
</feature>
<dbReference type="RefSeq" id="XP_002142896.1">
    <property type="nucleotide sequence ID" value="XM_002142860.1"/>
</dbReference>
<reference evidence="2" key="1">
    <citation type="submission" date="2008-06" db="EMBL/GenBank/DDBJ databases">
        <authorList>
            <person name="Lorenzi H."/>
            <person name="Inman J."/>
            <person name="Miller J."/>
            <person name="Schobel S."/>
            <person name="Amedeo P."/>
            <person name="Caler E.V."/>
            <person name="da Silva J."/>
        </authorList>
    </citation>
    <scope>NUCLEOTIDE SEQUENCE [LARGE SCALE GENOMIC DNA]</scope>
    <source>
        <strain evidence="2">RN66</strain>
    </source>
</reference>
<dbReference type="eggNOG" id="KOG2330">
    <property type="taxonomic scope" value="Eukaryota"/>
</dbReference>
<gene>
    <name evidence="2" type="ORF">CMU_003860</name>
</gene>
<dbReference type="VEuPathDB" id="CryptoDB:CMU_003860"/>
<dbReference type="PANTHER" id="PTHR12785:SF6">
    <property type="entry name" value="SPLICING FACTOR 3B SUBUNIT 2"/>
    <property type="match status" value="1"/>
</dbReference>
<dbReference type="EMBL" id="DS989741">
    <property type="protein sequence ID" value="EEA08547.1"/>
    <property type="molecule type" value="Genomic_DNA"/>
</dbReference>
<keyword evidence="3" id="KW-1185">Reference proteome</keyword>